<dbReference type="SUPFAM" id="SSF54427">
    <property type="entry name" value="NTF2-like"/>
    <property type="match status" value="1"/>
</dbReference>
<protein>
    <submittedName>
        <fullName evidence="3">Phenylpropionate dioxygenase</fullName>
    </submittedName>
</protein>
<dbReference type="Gene3D" id="3.10.450.50">
    <property type="match status" value="1"/>
</dbReference>
<dbReference type="InterPro" id="IPR000391">
    <property type="entry name" value="Rng_hydr_dOase-bsu"/>
</dbReference>
<dbReference type="GO" id="GO:0051213">
    <property type="term" value="F:dioxygenase activity"/>
    <property type="evidence" value="ECO:0007669"/>
    <property type="project" value="UniProtKB-KW"/>
</dbReference>
<evidence type="ECO:0000313" key="3">
    <source>
        <dbReference type="EMBL" id="QCP49840.1"/>
    </source>
</evidence>
<evidence type="ECO:0000313" key="4">
    <source>
        <dbReference type="Proteomes" id="UP000298656"/>
    </source>
</evidence>
<organism evidence="3 4">
    <name type="scientific">Trinickia violacea</name>
    <dbReference type="NCBI Taxonomy" id="2571746"/>
    <lineage>
        <taxon>Bacteria</taxon>
        <taxon>Pseudomonadati</taxon>
        <taxon>Pseudomonadota</taxon>
        <taxon>Betaproteobacteria</taxon>
        <taxon>Burkholderiales</taxon>
        <taxon>Burkholderiaceae</taxon>
        <taxon>Trinickia</taxon>
    </lineage>
</organism>
<keyword evidence="4" id="KW-1185">Reference proteome</keyword>
<dbReference type="InterPro" id="IPR032710">
    <property type="entry name" value="NTF2-like_dom_sf"/>
</dbReference>
<keyword evidence="3" id="KW-0223">Dioxygenase</keyword>
<dbReference type="OrthoDB" id="7062869at2"/>
<sequence length="163" mass="18693">MKRTDSLHDAAVEFIYEEARLLDEKRLDEWYALFADAGLYWMPMVPGQADGVNHASLMYEDLVMLRLRIDRLRQPRVHSQQPESRCLHVLQRPCVTVPDEGAEAIFRARTPMIYIETRGSEQSIYAAVANHDLVLESAGLRILMKRVDLLNCDAPLPAIQLFL</sequence>
<dbReference type="GO" id="GO:0019380">
    <property type="term" value="P:3-phenylpropionate catabolic process"/>
    <property type="evidence" value="ECO:0007669"/>
    <property type="project" value="TreeGrafter"/>
</dbReference>
<evidence type="ECO:0000256" key="1">
    <source>
        <dbReference type="ARBA" id="ARBA00009570"/>
    </source>
</evidence>
<dbReference type="EMBL" id="CP040077">
    <property type="protein sequence ID" value="QCP49840.1"/>
    <property type="molecule type" value="Genomic_DNA"/>
</dbReference>
<dbReference type="PANTHER" id="PTHR41534:SF1">
    <property type="entry name" value="BLR3401 PROTEIN"/>
    <property type="match status" value="1"/>
</dbReference>
<dbReference type="Pfam" id="PF00866">
    <property type="entry name" value="Ring_hydroxyl_B"/>
    <property type="match status" value="1"/>
</dbReference>
<dbReference type="RefSeq" id="WP_137332664.1">
    <property type="nucleotide sequence ID" value="NZ_CP040077.1"/>
</dbReference>
<comment type="similarity">
    <text evidence="1">Belongs to the bacterial ring-hydroxylating dioxygenase beta subunit family.</text>
</comment>
<reference evidence="3 4" key="1">
    <citation type="submission" date="2019-05" db="EMBL/GenBank/DDBJ databases">
        <title>Burkholderia sp. DHOD12, isolated from subtropical forest soil.</title>
        <authorList>
            <person name="Gao Z.-H."/>
            <person name="Qiu L.-H."/>
        </authorList>
    </citation>
    <scope>NUCLEOTIDE SEQUENCE [LARGE SCALE GENOMIC DNA]</scope>
    <source>
        <strain evidence="3 4">DHOD12</strain>
    </source>
</reference>
<dbReference type="PANTHER" id="PTHR41534">
    <property type="entry name" value="BLR3401 PROTEIN"/>
    <property type="match status" value="1"/>
</dbReference>
<dbReference type="AlphaFoldDB" id="A0A4V1EHD0"/>
<keyword evidence="2" id="KW-0560">Oxidoreductase</keyword>
<gene>
    <name evidence="3" type="ORF">FAZ95_12050</name>
</gene>
<accession>A0A4V1EHD0</accession>
<dbReference type="Proteomes" id="UP000298656">
    <property type="component" value="Chromosome 1"/>
</dbReference>
<dbReference type="KEGG" id="tvl:FAZ95_12050"/>
<proteinExistence type="inferred from homology"/>
<name>A0A4V1EHD0_9BURK</name>
<evidence type="ECO:0000256" key="2">
    <source>
        <dbReference type="ARBA" id="ARBA00023002"/>
    </source>
</evidence>
<dbReference type="CDD" id="cd00667">
    <property type="entry name" value="ring_hydroxylating_dioxygenases_beta"/>
    <property type="match status" value="1"/>
</dbReference>